<dbReference type="AlphaFoldDB" id="A0A9R0JIE0"/>
<dbReference type="SMART" id="SM00184">
    <property type="entry name" value="RING"/>
    <property type="match status" value="1"/>
</dbReference>
<dbReference type="RefSeq" id="XP_021835733.2">
    <property type="nucleotide sequence ID" value="XM_021980041.2"/>
</dbReference>
<feature type="transmembrane region" description="Helical" evidence="12">
    <location>
        <begin position="40"/>
        <end position="59"/>
    </location>
</feature>
<keyword evidence="6" id="KW-0479">Metal-binding</keyword>
<gene>
    <name evidence="15" type="primary">LOC110775439</name>
</gene>
<keyword evidence="7" id="KW-0862">Zinc</keyword>
<dbReference type="GeneID" id="110775439"/>
<dbReference type="PANTHER" id="PTHR46905">
    <property type="entry name" value="RING-H2 FINGER PROTEIN ATL78"/>
    <property type="match status" value="1"/>
</dbReference>
<dbReference type="PANTHER" id="PTHR46905:SF7">
    <property type="entry name" value="RING-H2 FINGER PROTEIN ATL78"/>
    <property type="match status" value="1"/>
</dbReference>
<sequence>MAWALPHHRLFGETPPPIPMAISPCSNEGRDARVNIDIDANMVVILAVLLCALLCALGLNSIVRCALRCLTGQHHHRHRQEVSEAYVGSVNRGLKRSTIRQIPTTIYRIATSVMSTDCMICLGEFTEGENIKVLPKCKHGYHSKCIDTWLLSHSTCPTCRQSLSEWAGNGAILVSVGVANPTNQPAAAAAGDAAQS</sequence>
<name>A0A9R0JIE0_SPIOL</name>
<keyword evidence="9 12" id="KW-0472">Membrane</keyword>
<comment type="catalytic activity">
    <reaction evidence="1">
        <text>S-ubiquitinyl-[E2 ubiquitin-conjugating enzyme]-L-cysteine + [acceptor protein]-L-lysine = [E2 ubiquitin-conjugating enzyme]-L-cysteine + N(6)-ubiquitinyl-[acceptor protein]-L-lysine.</text>
        <dbReference type="EC" id="2.3.2.27"/>
    </reaction>
</comment>
<dbReference type="PROSITE" id="PS50089">
    <property type="entry name" value="ZF_RING_2"/>
    <property type="match status" value="1"/>
</dbReference>
<evidence type="ECO:0000256" key="11">
    <source>
        <dbReference type="PROSITE-ProRule" id="PRU00175"/>
    </source>
</evidence>
<evidence type="ECO:0000256" key="4">
    <source>
        <dbReference type="ARBA" id="ARBA00022679"/>
    </source>
</evidence>
<evidence type="ECO:0000256" key="1">
    <source>
        <dbReference type="ARBA" id="ARBA00000900"/>
    </source>
</evidence>
<accession>A0A9R0JIE0</accession>
<reference evidence="14" key="1">
    <citation type="journal article" date="2021" name="Nat. Commun.">
        <title>Genomic analyses provide insights into spinach domestication and the genetic basis of agronomic traits.</title>
        <authorList>
            <person name="Cai X."/>
            <person name="Sun X."/>
            <person name="Xu C."/>
            <person name="Sun H."/>
            <person name="Wang X."/>
            <person name="Ge C."/>
            <person name="Zhang Z."/>
            <person name="Wang Q."/>
            <person name="Fei Z."/>
            <person name="Jiao C."/>
            <person name="Wang Q."/>
        </authorList>
    </citation>
    <scope>NUCLEOTIDE SEQUENCE [LARGE SCALE GENOMIC DNA]</scope>
    <source>
        <strain evidence="14">cv. Varoflay</strain>
    </source>
</reference>
<keyword evidence="5 12" id="KW-0812">Transmembrane</keyword>
<dbReference type="InterPro" id="IPR001841">
    <property type="entry name" value="Znf_RING"/>
</dbReference>
<evidence type="ECO:0000259" key="13">
    <source>
        <dbReference type="PROSITE" id="PS50089"/>
    </source>
</evidence>
<proteinExistence type="inferred from homology"/>
<organism evidence="14 15">
    <name type="scientific">Spinacia oleracea</name>
    <name type="common">Spinach</name>
    <dbReference type="NCBI Taxonomy" id="3562"/>
    <lineage>
        <taxon>Eukaryota</taxon>
        <taxon>Viridiplantae</taxon>
        <taxon>Streptophyta</taxon>
        <taxon>Embryophyta</taxon>
        <taxon>Tracheophyta</taxon>
        <taxon>Spermatophyta</taxon>
        <taxon>Magnoliopsida</taxon>
        <taxon>eudicotyledons</taxon>
        <taxon>Gunneridae</taxon>
        <taxon>Pentapetalae</taxon>
        <taxon>Caryophyllales</taxon>
        <taxon>Chenopodiaceae</taxon>
        <taxon>Chenopodioideae</taxon>
        <taxon>Anserineae</taxon>
        <taxon>Spinacia</taxon>
    </lineage>
</organism>
<evidence type="ECO:0000256" key="3">
    <source>
        <dbReference type="ARBA" id="ARBA00012483"/>
    </source>
</evidence>
<evidence type="ECO:0000313" key="14">
    <source>
        <dbReference type="Proteomes" id="UP000813463"/>
    </source>
</evidence>
<dbReference type="KEGG" id="soe:110775439"/>
<keyword evidence="11" id="KW-0863">Zinc-finger</keyword>
<evidence type="ECO:0000256" key="8">
    <source>
        <dbReference type="ARBA" id="ARBA00022989"/>
    </source>
</evidence>
<dbReference type="InterPro" id="IPR013083">
    <property type="entry name" value="Znf_RING/FYVE/PHD"/>
</dbReference>
<evidence type="ECO:0000256" key="12">
    <source>
        <dbReference type="SAM" id="Phobius"/>
    </source>
</evidence>
<dbReference type="GO" id="GO:0016567">
    <property type="term" value="P:protein ubiquitination"/>
    <property type="evidence" value="ECO:0007669"/>
    <property type="project" value="InterPro"/>
</dbReference>
<comment type="subcellular location">
    <subcellularLocation>
        <location evidence="2">Membrane</location>
        <topology evidence="2">Single-pass membrane protein</topology>
    </subcellularLocation>
</comment>
<dbReference type="Gene3D" id="3.30.40.10">
    <property type="entry name" value="Zinc/RING finger domain, C3HC4 (zinc finger)"/>
    <property type="match status" value="1"/>
</dbReference>
<dbReference type="InterPro" id="IPR044602">
    <property type="entry name" value="ATL10/ATL72-79-like"/>
</dbReference>
<evidence type="ECO:0000256" key="2">
    <source>
        <dbReference type="ARBA" id="ARBA00004167"/>
    </source>
</evidence>
<dbReference type="EC" id="2.3.2.27" evidence="3"/>
<keyword evidence="14" id="KW-1185">Reference proteome</keyword>
<dbReference type="CDD" id="cd16461">
    <property type="entry name" value="RING-H2_EL5-like"/>
    <property type="match status" value="1"/>
</dbReference>
<feature type="domain" description="RING-type" evidence="13">
    <location>
        <begin position="118"/>
        <end position="160"/>
    </location>
</feature>
<dbReference type="GO" id="GO:0016020">
    <property type="term" value="C:membrane"/>
    <property type="evidence" value="ECO:0007669"/>
    <property type="project" value="UniProtKB-SubCell"/>
</dbReference>
<keyword evidence="4" id="KW-0808">Transferase</keyword>
<evidence type="ECO:0000256" key="9">
    <source>
        <dbReference type="ARBA" id="ARBA00023136"/>
    </source>
</evidence>
<evidence type="ECO:0000256" key="10">
    <source>
        <dbReference type="ARBA" id="ARBA00024209"/>
    </source>
</evidence>
<dbReference type="SUPFAM" id="SSF57850">
    <property type="entry name" value="RING/U-box"/>
    <property type="match status" value="1"/>
</dbReference>
<evidence type="ECO:0000256" key="5">
    <source>
        <dbReference type="ARBA" id="ARBA00022692"/>
    </source>
</evidence>
<evidence type="ECO:0000256" key="6">
    <source>
        <dbReference type="ARBA" id="ARBA00022723"/>
    </source>
</evidence>
<reference evidence="15" key="2">
    <citation type="submission" date="2025-08" db="UniProtKB">
        <authorList>
            <consortium name="RefSeq"/>
        </authorList>
    </citation>
    <scope>IDENTIFICATION</scope>
    <source>
        <tissue evidence="15">Leaf</tissue>
    </source>
</reference>
<dbReference type="Proteomes" id="UP000813463">
    <property type="component" value="Chromosome 1"/>
</dbReference>
<protein>
    <recommendedName>
        <fullName evidence="3">RING-type E3 ubiquitin transferase</fullName>
        <ecNumber evidence="3">2.3.2.27</ecNumber>
    </recommendedName>
</protein>
<evidence type="ECO:0000256" key="7">
    <source>
        <dbReference type="ARBA" id="ARBA00022833"/>
    </source>
</evidence>
<dbReference type="GO" id="GO:0061630">
    <property type="term" value="F:ubiquitin protein ligase activity"/>
    <property type="evidence" value="ECO:0000318"/>
    <property type="project" value="GO_Central"/>
</dbReference>
<evidence type="ECO:0000313" key="15">
    <source>
        <dbReference type="RefSeq" id="XP_021835733.2"/>
    </source>
</evidence>
<comment type="similarity">
    <text evidence="10">Belongs to the RING-type zinc finger family. ATL subfamily.</text>
</comment>
<keyword evidence="8 12" id="KW-1133">Transmembrane helix</keyword>
<dbReference type="Pfam" id="PF13639">
    <property type="entry name" value="zf-RING_2"/>
    <property type="match status" value="1"/>
</dbReference>
<dbReference type="GO" id="GO:0008270">
    <property type="term" value="F:zinc ion binding"/>
    <property type="evidence" value="ECO:0007669"/>
    <property type="project" value="UniProtKB-KW"/>
</dbReference>